<dbReference type="InterPro" id="IPR008501">
    <property type="entry name" value="THOC7/Mft1"/>
</dbReference>
<dbReference type="Proteomes" id="UP001222932">
    <property type="component" value="Unassembled WGS sequence"/>
</dbReference>
<gene>
    <name evidence="5" type="ORF">CspeluHIS016_0309790</name>
</gene>
<evidence type="ECO:0000256" key="4">
    <source>
        <dbReference type="SAM" id="MobiDB-lite"/>
    </source>
</evidence>
<name>A0AAD3TV94_9TREE</name>
<evidence type="ECO:0000256" key="2">
    <source>
        <dbReference type="ARBA" id="ARBA00023242"/>
    </source>
</evidence>
<evidence type="ECO:0000313" key="6">
    <source>
        <dbReference type="Proteomes" id="UP001222932"/>
    </source>
</evidence>
<feature type="coiled-coil region" evidence="3">
    <location>
        <begin position="67"/>
        <end position="156"/>
    </location>
</feature>
<dbReference type="EMBL" id="BTCM01000003">
    <property type="protein sequence ID" value="GMK57139.1"/>
    <property type="molecule type" value="Genomic_DNA"/>
</dbReference>
<evidence type="ECO:0000313" key="5">
    <source>
        <dbReference type="EMBL" id="GMK57139.1"/>
    </source>
</evidence>
<feature type="compositionally biased region" description="Low complexity" evidence="4">
    <location>
        <begin position="216"/>
        <end position="268"/>
    </location>
</feature>
<dbReference type="GO" id="GO:0000445">
    <property type="term" value="C:THO complex part of transcription export complex"/>
    <property type="evidence" value="ECO:0007669"/>
    <property type="project" value="InterPro"/>
</dbReference>
<keyword evidence="3" id="KW-0175">Coiled coil</keyword>
<sequence length="315" mass="34720">MSTASSPPFSENALNRFRLTHPDQTRNLVRRLNRIPHLPQADLDEKNDAAAEVEIARLEAQRWRFGVERTLATVAALDRQRDEYTRKAADTIARAQELQRTIAAEKEQLAREQAERDYRMRCDDVAKRIQARGKTRAELQAEIVALEASIVEHRARFGTVLDIAQHRVETFTRIGGLVEECRALKMPVFDDEAPDAATESTPEPKLSATALPFQPRASGASTTPTRAASPSARTPAATPGARPSASAHGHGLPARPASRSSSRYPARAVLPQRPSGLRTVTGLEDGEVGEEDGEVKENGKRRATDEGGRNTRQRR</sequence>
<keyword evidence="2" id="KW-0539">Nucleus</keyword>
<feature type="compositionally biased region" description="Acidic residues" evidence="4">
    <location>
        <begin position="284"/>
        <end position="294"/>
    </location>
</feature>
<evidence type="ECO:0000256" key="3">
    <source>
        <dbReference type="SAM" id="Coils"/>
    </source>
</evidence>
<feature type="compositionally biased region" description="Basic and acidic residues" evidence="4">
    <location>
        <begin position="295"/>
        <end position="309"/>
    </location>
</feature>
<feature type="region of interest" description="Disordered" evidence="4">
    <location>
        <begin position="193"/>
        <end position="315"/>
    </location>
</feature>
<comment type="caution">
    <text evidence="5">The sequence shown here is derived from an EMBL/GenBank/DDBJ whole genome shotgun (WGS) entry which is preliminary data.</text>
</comment>
<reference evidence="5" key="1">
    <citation type="journal article" date="2023" name="BMC Genomics">
        <title>Chromosome-level genome assemblies of Cutaneotrichosporon spp. (Trichosporonales, Basidiomycota) reveal imbalanced evolution between nucleotide sequences and chromosome synteny.</title>
        <authorList>
            <person name="Kobayashi Y."/>
            <person name="Kayamori A."/>
            <person name="Aoki K."/>
            <person name="Shiwa Y."/>
            <person name="Matsutani M."/>
            <person name="Fujita N."/>
            <person name="Sugita T."/>
            <person name="Iwasaki W."/>
            <person name="Tanaka N."/>
            <person name="Takashima M."/>
        </authorList>
    </citation>
    <scope>NUCLEOTIDE SEQUENCE</scope>
    <source>
        <strain evidence="5">HIS016</strain>
    </source>
</reference>
<dbReference type="AlphaFoldDB" id="A0AAD3TV94"/>
<evidence type="ECO:0000256" key="1">
    <source>
        <dbReference type="ARBA" id="ARBA00004123"/>
    </source>
</evidence>
<dbReference type="GO" id="GO:0006397">
    <property type="term" value="P:mRNA processing"/>
    <property type="evidence" value="ECO:0007669"/>
    <property type="project" value="InterPro"/>
</dbReference>
<reference evidence="5" key="2">
    <citation type="submission" date="2023-06" db="EMBL/GenBank/DDBJ databases">
        <authorList>
            <person name="Kobayashi Y."/>
            <person name="Kayamori A."/>
            <person name="Aoki K."/>
            <person name="Shiwa Y."/>
            <person name="Fujita N."/>
            <person name="Sugita T."/>
            <person name="Iwasaki W."/>
            <person name="Tanaka N."/>
            <person name="Takashima M."/>
        </authorList>
    </citation>
    <scope>NUCLEOTIDE SEQUENCE</scope>
    <source>
        <strain evidence="5">HIS016</strain>
    </source>
</reference>
<dbReference type="Pfam" id="PF05615">
    <property type="entry name" value="THOC7"/>
    <property type="match status" value="1"/>
</dbReference>
<comment type="subcellular location">
    <subcellularLocation>
        <location evidence="1">Nucleus</location>
    </subcellularLocation>
</comment>
<keyword evidence="6" id="KW-1185">Reference proteome</keyword>
<protein>
    <submittedName>
        <fullName evidence="5">Uncharacterized protein</fullName>
    </submittedName>
</protein>
<organism evidence="5 6">
    <name type="scientific">Cutaneotrichosporon spelunceum</name>
    <dbReference type="NCBI Taxonomy" id="1672016"/>
    <lineage>
        <taxon>Eukaryota</taxon>
        <taxon>Fungi</taxon>
        <taxon>Dikarya</taxon>
        <taxon>Basidiomycota</taxon>
        <taxon>Agaricomycotina</taxon>
        <taxon>Tremellomycetes</taxon>
        <taxon>Trichosporonales</taxon>
        <taxon>Trichosporonaceae</taxon>
        <taxon>Cutaneotrichosporon</taxon>
    </lineage>
</organism>
<accession>A0AAD3TV94</accession>
<proteinExistence type="predicted"/>